<dbReference type="Proteomes" id="UP001175271">
    <property type="component" value="Unassembled WGS sequence"/>
</dbReference>
<reference evidence="9" key="1">
    <citation type="submission" date="2023-06" db="EMBL/GenBank/DDBJ databases">
        <title>Genomic analysis of the entomopathogenic nematode Steinernema hermaphroditum.</title>
        <authorList>
            <person name="Schwarz E.M."/>
            <person name="Heppert J.K."/>
            <person name="Baniya A."/>
            <person name="Schwartz H.T."/>
            <person name="Tan C.-H."/>
            <person name="Antoshechkin I."/>
            <person name="Sternberg P.W."/>
            <person name="Goodrich-Blair H."/>
            <person name="Dillman A.R."/>
        </authorList>
    </citation>
    <scope>NUCLEOTIDE SEQUENCE</scope>
    <source>
        <strain evidence="9">PS9179</strain>
        <tissue evidence="9">Whole animal</tissue>
    </source>
</reference>
<keyword evidence="3 7" id="KW-1133">Transmembrane helix</keyword>
<dbReference type="GO" id="GO:0031902">
    <property type="term" value="C:late endosome membrane"/>
    <property type="evidence" value="ECO:0007669"/>
    <property type="project" value="TreeGrafter"/>
</dbReference>
<feature type="region of interest" description="Disordered" evidence="6">
    <location>
        <begin position="434"/>
        <end position="482"/>
    </location>
</feature>
<evidence type="ECO:0000256" key="2">
    <source>
        <dbReference type="ARBA" id="ARBA00022729"/>
    </source>
</evidence>
<name>A0AA39HAU4_9BILA</name>
<organism evidence="9 10">
    <name type="scientific">Steinernema hermaphroditum</name>
    <dbReference type="NCBI Taxonomy" id="289476"/>
    <lineage>
        <taxon>Eukaryota</taxon>
        <taxon>Metazoa</taxon>
        <taxon>Ecdysozoa</taxon>
        <taxon>Nematoda</taxon>
        <taxon>Chromadorea</taxon>
        <taxon>Rhabditida</taxon>
        <taxon>Tylenchina</taxon>
        <taxon>Panagrolaimomorpha</taxon>
        <taxon>Strongyloidoidea</taxon>
        <taxon>Steinernematidae</taxon>
        <taxon>Steinernema</taxon>
    </lineage>
</organism>
<dbReference type="EMBL" id="JAUCMV010000004">
    <property type="protein sequence ID" value="KAK0402415.1"/>
    <property type="molecule type" value="Genomic_DNA"/>
</dbReference>
<dbReference type="GO" id="GO:0005886">
    <property type="term" value="C:plasma membrane"/>
    <property type="evidence" value="ECO:0007669"/>
    <property type="project" value="TreeGrafter"/>
</dbReference>
<dbReference type="Gene3D" id="2.40.160.110">
    <property type="match status" value="1"/>
</dbReference>
<evidence type="ECO:0000256" key="1">
    <source>
        <dbReference type="ARBA" id="ARBA00022692"/>
    </source>
</evidence>
<feature type="chain" id="PRO_5041227383" description="CUB domain-containing protein" evidence="8">
    <location>
        <begin position="18"/>
        <end position="482"/>
    </location>
</feature>
<accession>A0AA39HAU4</accession>
<keyword evidence="5" id="KW-0325">Glycoprotein</keyword>
<evidence type="ECO:0000256" key="3">
    <source>
        <dbReference type="ARBA" id="ARBA00022989"/>
    </source>
</evidence>
<dbReference type="GO" id="GO:0005765">
    <property type="term" value="C:lysosomal membrane"/>
    <property type="evidence" value="ECO:0007669"/>
    <property type="project" value="TreeGrafter"/>
</dbReference>
<evidence type="ECO:0008006" key="11">
    <source>
        <dbReference type="Google" id="ProtNLM"/>
    </source>
</evidence>
<evidence type="ECO:0000256" key="5">
    <source>
        <dbReference type="ARBA" id="ARBA00023180"/>
    </source>
</evidence>
<protein>
    <recommendedName>
        <fullName evidence="11">CUB domain-containing protein</fullName>
    </recommendedName>
</protein>
<feature type="signal peptide" evidence="8">
    <location>
        <begin position="1"/>
        <end position="17"/>
    </location>
</feature>
<gene>
    <name evidence="9" type="ORF">QR680_016321</name>
</gene>
<proteinExistence type="predicted"/>
<evidence type="ECO:0000313" key="10">
    <source>
        <dbReference type="Proteomes" id="UP001175271"/>
    </source>
</evidence>
<evidence type="ECO:0000313" key="9">
    <source>
        <dbReference type="EMBL" id="KAK0402415.1"/>
    </source>
</evidence>
<keyword evidence="4 7" id="KW-0472">Membrane</keyword>
<dbReference type="PANTHER" id="PTHR11506:SF42">
    <property type="entry name" value="LYSOSOME-ASSOCIATED MEMBRANE GLYCOPROTEIN 5"/>
    <property type="match status" value="1"/>
</dbReference>
<keyword evidence="1 7" id="KW-0812">Transmembrane</keyword>
<feature type="transmembrane region" description="Helical" evidence="7">
    <location>
        <begin position="385"/>
        <end position="408"/>
    </location>
</feature>
<keyword evidence="2 8" id="KW-0732">Signal</keyword>
<dbReference type="PANTHER" id="PTHR11506">
    <property type="entry name" value="LYSOSOME-ASSOCIATED MEMBRANE GLYCOPROTEIN"/>
    <property type="match status" value="1"/>
</dbReference>
<dbReference type="AlphaFoldDB" id="A0AA39HAU4"/>
<evidence type="ECO:0000256" key="4">
    <source>
        <dbReference type="ARBA" id="ARBA00023136"/>
    </source>
</evidence>
<keyword evidence="10" id="KW-1185">Reference proteome</keyword>
<evidence type="ECO:0000256" key="7">
    <source>
        <dbReference type="SAM" id="Phobius"/>
    </source>
</evidence>
<comment type="caution">
    <text evidence="9">The sequence shown here is derived from an EMBL/GenBank/DDBJ whole genome shotgun (WGS) entry which is preliminary data.</text>
</comment>
<sequence length="482" mass="51357">MKAVLFTSLLLLSAVFADQNEQGDNEQGHKKEGGGFFGGLFGGGENAAENAGGAAGNAAQGAANNAFGSLGGVMGAGQGAAGAGQRAAGQAANAAQGAAGNILDEVPINEEGKKDEGFFSGLFGKFFGGGDEEAAKGAGEEANKAAGGAAGAAGNVVAFLLAILHICYGGGHKNPKIGDWIVTDPTSGNVCIRMQAQIDLNLTYILDGSEIERWGIVSVPVNSTASGSCGTEVAVEGHSISSQTLRVTFDEHKFPGWWVQFDFSKSKDVGAYKNEFILWRVSIKANYTSMGSVFQRPAEQVHVYEEQVNLEKDHEDVSALANAVYANDHYSYFCPSQQTYDIITGTENGPTASITFKDFRVQAYGNSKDWRQRETCPADEHVSDLVPVIVGGCLAGLVLITLVAYLIYRWRLPPEVLHLTNPNSHFEDMAFDHHGRKHASSTEEEEESGEESCRHGGRHSSASEASNRRVRYQNGHVNHAYN</sequence>
<evidence type="ECO:0000256" key="6">
    <source>
        <dbReference type="SAM" id="MobiDB-lite"/>
    </source>
</evidence>
<dbReference type="InterPro" id="IPR002000">
    <property type="entry name" value="Lysosome-assoc_membr_glycop"/>
</dbReference>
<evidence type="ECO:0000256" key="8">
    <source>
        <dbReference type="SAM" id="SignalP"/>
    </source>
</evidence>
<dbReference type="GO" id="GO:0072594">
    <property type="term" value="P:establishment of protein localization to organelle"/>
    <property type="evidence" value="ECO:0007669"/>
    <property type="project" value="TreeGrafter"/>
</dbReference>